<proteinExistence type="predicted"/>
<protein>
    <submittedName>
        <fullName evidence="2">Uncharacterized protein</fullName>
    </submittedName>
</protein>
<reference evidence="2 3" key="1">
    <citation type="submission" date="2017-03" db="EMBL/GenBank/DDBJ databases">
        <title>An alternative strategy for trypanosome survival in the mammalian bloodstream revealed through genome and transcriptome analysis of the ubiquitous bovine parasite Trypanosoma (Megatrypanum) theileri.</title>
        <authorList>
            <person name="Kelly S."/>
            <person name="Ivens A."/>
            <person name="Mott A."/>
            <person name="O'Neill E."/>
            <person name="Emms D."/>
            <person name="Macleod O."/>
            <person name="Voorheis P."/>
            <person name="Matthews J."/>
            <person name="Matthews K."/>
            <person name="Carrington M."/>
        </authorList>
    </citation>
    <scope>NUCLEOTIDE SEQUENCE [LARGE SCALE GENOMIC DNA]</scope>
    <source>
        <strain evidence="2">Edinburgh</strain>
    </source>
</reference>
<dbReference type="GeneID" id="39988032"/>
<organism evidence="2 3">
    <name type="scientific">Trypanosoma theileri</name>
    <dbReference type="NCBI Taxonomy" id="67003"/>
    <lineage>
        <taxon>Eukaryota</taxon>
        <taxon>Discoba</taxon>
        <taxon>Euglenozoa</taxon>
        <taxon>Kinetoplastea</taxon>
        <taxon>Metakinetoplastina</taxon>
        <taxon>Trypanosomatida</taxon>
        <taxon>Trypanosomatidae</taxon>
        <taxon>Trypanosoma</taxon>
    </lineage>
</organism>
<dbReference type="Proteomes" id="UP000192257">
    <property type="component" value="Unassembled WGS sequence"/>
</dbReference>
<evidence type="ECO:0000313" key="3">
    <source>
        <dbReference type="Proteomes" id="UP000192257"/>
    </source>
</evidence>
<dbReference type="AlphaFoldDB" id="A0A1X0NP81"/>
<accession>A0A1X0NP81</accession>
<evidence type="ECO:0000313" key="2">
    <source>
        <dbReference type="EMBL" id="ORC86505.1"/>
    </source>
</evidence>
<dbReference type="RefSeq" id="XP_028880571.1">
    <property type="nucleotide sequence ID" value="XM_029028252.1"/>
</dbReference>
<sequence length="100" mass="10845">MGFNQSGMTVAVRPMPSTKLEQESDDAPQLPPPPTGITLPRVKCHVTGGTDHLAKAVKIEEYPIPSMEQRKKEECLVCINNLLTDSHCQRAASGSSEEGK</sequence>
<evidence type="ECO:0000256" key="1">
    <source>
        <dbReference type="SAM" id="MobiDB-lite"/>
    </source>
</evidence>
<dbReference type="VEuPathDB" id="TriTrypDB:TM35_000282210"/>
<feature type="region of interest" description="Disordered" evidence="1">
    <location>
        <begin position="1"/>
        <end position="39"/>
    </location>
</feature>
<gene>
    <name evidence="2" type="ORF">TM35_000282210</name>
</gene>
<keyword evidence="3" id="KW-1185">Reference proteome</keyword>
<dbReference type="EMBL" id="NBCO01000028">
    <property type="protein sequence ID" value="ORC86505.1"/>
    <property type="molecule type" value="Genomic_DNA"/>
</dbReference>
<comment type="caution">
    <text evidence="2">The sequence shown here is derived from an EMBL/GenBank/DDBJ whole genome shotgun (WGS) entry which is preliminary data.</text>
</comment>
<name>A0A1X0NP81_9TRYP</name>